<protein>
    <recommendedName>
        <fullName evidence="4">Lipoprotein</fullName>
    </recommendedName>
</protein>
<name>A0ABV8JTJ3_9FLAO</name>
<dbReference type="PROSITE" id="PS51257">
    <property type="entry name" value="PROKAR_LIPOPROTEIN"/>
    <property type="match status" value="1"/>
</dbReference>
<evidence type="ECO:0000256" key="1">
    <source>
        <dbReference type="SAM" id="SignalP"/>
    </source>
</evidence>
<keyword evidence="3" id="KW-1185">Reference proteome</keyword>
<organism evidence="2 3">
    <name type="scientific">Euzebyella saccharophila</name>
    <dbReference type="NCBI Taxonomy" id="679664"/>
    <lineage>
        <taxon>Bacteria</taxon>
        <taxon>Pseudomonadati</taxon>
        <taxon>Bacteroidota</taxon>
        <taxon>Flavobacteriia</taxon>
        <taxon>Flavobacteriales</taxon>
        <taxon>Flavobacteriaceae</taxon>
        <taxon>Euzebyella</taxon>
    </lineage>
</organism>
<dbReference type="RefSeq" id="WP_192463613.1">
    <property type="nucleotide sequence ID" value="NZ_JACYFJ010000009.1"/>
</dbReference>
<feature type="signal peptide" evidence="1">
    <location>
        <begin position="1"/>
        <end position="22"/>
    </location>
</feature>
<evidence type="ECO:0008006" key="4">
    <source>
        <dbReference type="Google" id="ProtNLM"/>
    </source>
</evidence>
<evidence type="ECO:0000313" key="3">
    <source>
        <dbReference type="Proteomes" id="UP001595814"/>
    </source>
</evidence>
<sequence length="460" mass="52027">MKRIVNLSFMAFLLGVTMFLVSCQEEEPLEESIDRELTLTMENEEVSLLKNMVANDGSYDNIIDGASCFDVNFPYKIKIGEKMITVNSYEDLKTVEEALDLLEDKEFVRQLIFPVTLTMADYTQLTIEDGDQLNSLAEQCLEGGTDDDLECVDIAYPLTLFTYNPNFQLTNTLEVNADVEFRRFIAGLSDEDLLSIEFPIQLHYADSTSISVNSNSELANAIEQGRGLCDEDDDIDHNDDDFSQADLEEVLLFCPWAVSRYTTSNSGATQYVESHHFTFLQDGKVLTQAAYGYEIEGEWAVKMIEGKVQLSIHFEEKSDYNGAWWVYEIIPGKIRLKNVGEENKLTLEKDCEYRPDTCSEEQITKGLSDCKWTILNEDNTFFEELALNFTTDGGLYVENANGTVVDEGSWSVTGNVVVISQLSKTLANYIGEWKVLDCGLDSYKLSRGEEIIVLHKNCEE</sequence>
<evidence type="ECO:0000313" key="2">
    <source>
        <dbReference type="EMBL" id="MFC4097572.1"/>
    </source>
</evidence>
<gene>
    <name evidence="2" type="ORF">ACFOUT_16925</name>
</gene>
<accession>A0ABV8JTJ3</accession>
<proteinExistence type="predicted"/>
<dbReference type="Proteomes" id="UP001595814">
    <property type="component" value="Unassembled WGS sequence"/>
</dbReference>
<reference evidence="3" key="1">
    <citation type="journal article" date="2019" name="Int. J. Syst. Evol. Microbiol.">
        <title>The Global Catalogue of Microorganisms (GCM) 10K type strain sequencing project: providing services to taxonomists for standard genome sequencing and annotation.</title>
        <authorList>
            <consortium name="The Broad Institute Genomics Platform"/>
            <consortium name="The Broad Institute Genome Sequencing Center for Infectious Disease"/>
            <person name="Wu L."/>
            <person name="Ma J."/>
        </authorList>
    </citation>
    <scope>NUCLEOTIDE SEQUENCE [LARGE SCALE GENOMIC DNA]</scope>
    <source>
        <strain evidence="3">CECT 7477</strain>
    </source>
</reference>
<keyword evidence="1" id="KW-0732">Signal</keyword>
<dbReference type="EMBL" id="JBHSAW010000022">
    <property type="protein sequence ID" value="MFC4097572.1"/>
    <property type="molecule type" value="Genomic_DNA"/>
</dbReference>
<comment type="caution">
    <text evidence="2">The sequence shown here is derived from an EMBL/GenBank/DDBJ whole genome shotgun (WGS) entry which is preliminary data.</text>
</comment>
<feature type="chain" id="PRO_5045377223" description="Lipoprotein" evidence="1">
    <location>
        <begin position="23"/>
        <end position="460"/>
    </location>
</feature>